<dbReference type="Pfam" id="PF02863">
    <property type="entry name" value="Arg_repressor_C"/>
    <property type="match status" value="1"/>
</dbReference>
<name>A0AAW7YQ66_9STAP</name>
<dbReference type="Pfam" id="PF01316">
    <property type="entry name" value="Arg_repressor"/>
    <property type="match status" value="1"/>
</dbReference>
<dbReference type="GO" id="GO:0006526">
    <property type="term" value="P:L-arginine biosynthetic process"/>
    <property type="evidence" value="ECO:0007669"/>
    <property type="project" value="UniProtKB-KW"/>
</dbReference>
<keyword evidence="12" id="KW-1185">Reference proteome</keyword>
<dbReference type="RefSeq" id="WP_046467240.1">
    <property type="nucleotide sequence ID" value="NZ_JAUOQO010000004.1"/>
</dbReference>
<evidence type="ECO:0000256" key="1">
    <source>
        <dbReference type="ARBA" id="ARBA00004496"/>
    </source>
</evidence>
<dbReference type="SUPFAM" id="SSF46785">
    <property type="entry name" value="Winged helix' DNA-binding domain"/>
    <property type="match status" value="1"/>
</dbReference>
<evidence type="ECO:0000259" key="9">
    <source>
        <dbReference type="Pfam" id="PF01316"/>
    </source>
</evidence>
<comment type="caution">
    <text evidence="11">The sequence shown here is derived from an EMBL/GenBank/DDBJ whole genome shotgun (WGS) entry which is preliminary data.</text>
</comment>
<evidence type="ECO:0000256" key="8">
    <source>
        <dbReference type="HAMAP-Rule" id="MF_00173"/>
    </source>
</evidence>
<comment type="pathway">
    <text evidence="8">Amino-acid biosynthesis; L-arginine biosynthesis [regulation].</text>
</comment>
<dbReference type="InterPro" id="IPR001669">
    <property type="entry name" value="Arg_repress"/>
</dbReference>
<dbReference type="PRINTS" id="PR01467">
    <property type="entry name" value="ARGREPRESSOR"/>
</dbReference>
<dbReference type="GO" id="GO:0003700">
    <property type="term" value="F:DNA-binding transcription factor activity"/>
    <property type="evidence" value="ECO:0007669"/>
    <property type="project" value="UniProtKB-UniRule"/>
</dbReference>
<keyword evidence="5 8" id="KW-0805">Transcription regulation</keyword>
<dbReference type="GO" id="GO:1900079">
    <property type="term" value="P:regulation of arginine biosynthetic process"/>
    <property type="evidence" value="ECO:0007669"/>
    <property type="project" value="UniProtKB-UniRule"/>
</dbReference>
<evidence type="ECO:0000313" key="11">
    <source>
        <dbReference type="EMBL" id="MDO6573528.1"/>
    </source>
</evidence>
<comment type="subcellular location">
    <subcellularLocation>
        <location evidence="1 8">Cytoplasm</location>
    </subcellularLocation>
</comment>
<keyword evidence="4 8" id="KW-0678">Repressor</keyword>
<evidence type="ECO:0000256" key="3">
    <source>
        <dbReference type="ARBA" id="ARBA00022490"/>
    </source>
</evidence>
<dbReference type="GO" id="GO:0003677">
    <property type="term" value="F:DNA binding"/>
    <property type="evidence" value="ECO:0007669"/>
    <property type="project" value="UniProtKB-KW"/>
</dbReference>
<dbReference type="InterPro" id="IPR036390">
    <property type="entry name" value="WH_DNA-bd_sf"/>
</dbReference>
<dbReference type="PANTHER" id="PTHR34471">
    <property type="entry name" value="ARGININE REPRESSOR"/>
    <property type="match status" value="1"/>
</dbReference>
<evidence type="ECO:0000256" key="5">
    <source>
        <dbReference type="ARBA" id="ARBA00023015"/>
    </source>
</evidence>
<organism evidence="11 12">
    <name type="scientific">Staphylococcus pasteuri_A</name>
    <dbReference type="NCBI Taxonomy" id="3062664"/>
    <lineage>
        <taxon>Bacteria</taxon>
        <taxon>Bacillati</taxon>
        <taxon>Bacillota</taxon>
        <taxon>Bacilli</taxon>
        <taxon>Bacillales</taxon>
        <taxon>Staphylococcaceae</taxon>
        <taxon>Staphylococcus</taxon>
    </lineage>
</organism>
<dbReference type="GO" id="GO:0005737">
    <property type="term" value="C:cytoplasm"/>
    <property type="evidence" value="ECO:0007669"/>
    <property type="project" value="UniProtKB-SubCell"/>
</dbReference>
<keyword evidence="8" id="KW-0055">Arginine biosynthesis</keyword>
<proteinExistence type="inferred from homology"/>
<keyword evidence="7 8" id="KW-0804">Transcription</keyword>
<dbReference type="SUPFAM" id="SSF55252">
    <property type="entry name" value="C-terminal domain of arginine repressor"/>
    <property type="match status" value="1"/>
</dbReference>
<feature type="domain" description="Arginine repressor C-terminal" evidence="10">
    <location>
        <begin position="83"/>
        <end position="142"/>
    </location>
</feature>
<dbReference type="EMBL" id="JAUOQO010000004">
    <property type="protein sequence ID" value="MDO6573528.1"/>
    <property type="molecule type" value="Genomic_DNA"/>
</dbReference>
<dbReference type="Gene3D" id="3.30.1360.40">
    <property type="match status" value="1"/>
</dbReference>
<dbReference type="InterPro" id="IPR036251">
    <property type="entry name" value="Arg_repress_C_sf"/>
</dbReference>
<evidence type="ECO:0000256" key="2">
    <source>
        <dbReference type="ARBA" id="ARBA00008316"/>
    </source>
</evidence>
<dbReference type="Gene3D" id="1.10.10.10">
    <property type="entry name" value="Winged helix-like DNA-binding domain superfamily/Winged helix DNA-binding domain"/>
    <property type="match status" value="1"/>
</dbReference>
<dbReference type="InterPro" id="IPR020899">
    <property type="entry name" value="Arg_repress_C"/>
</dbReference>
<dbReference type="InterPro" id="IPR020900">
    <property type="entry name" value="Arg_repress_DNA-bd"/>
</dbReference>
<dbReference type="AlphaFoldDB" id="A0AAW7YQ66"/>
<evidence type="ECO:0000313" key="12">
    <source>
        <dbReference type="Proteomes" id="UP001170310"/>
    </source>
</evidence>
<evidence type="ECO:0000256" key="4">
    <source>
        <dbReference type="ARBA" id="ARBA00022491"/>
    </source>
</evidence>
<gene>
    <name evidence="8" type="primary">argR</name>
    <name evidence="11" type="ORF">Q4528_05080</name>
</gene>
<accession>A0AAW7YQ66</accession>
<protein>
    <recommendedName>
        <fullName evidence="8">Arginine repressor</fullName>
    </recommendedName>
</protein>
<dbReference type="Proteomes" id="UP001170310">
    <property type="component" value="Unassembled WGS sequence"/>
</dbReference>
<keyword evidence="8" id="KW-0028">Amino-acid biosynthesis</keyword>
<dbReference type="InterPro" id="IPR036388">
    <property type="entry name" value="WH-like_DNA-bd_sf"/>
</dbReference>
<dbReference type="HAMAP" id="MF_00173">
    <property type="entry name" value="Arg_repressor"/>
    <property type="match status" value="1"/>
</dbReference>
<evidence type="ECO:0000256" key="6">
    <source>
        <dbReference type="ARBA" id="ARBA00023125"/>
    </source>
</evidence>
<dbReference type="GO" id="GO:0034618">
    <property type="term" value="F:arginine binding"/>
    <property type="evidence" value="ECO:0007669"/>
    <property type="project" value="InterPro"/>
</dbReference>
<feature type="domain" description="Arginine repressor DNA-binding" evidence="9">
    <location>
        <begin position="1"/>
        <end position="64"/>
    </location>
</feature>
<reference evidence="11" key="1">
    <citation type="submission" date="2023-07" db="EMBL/GenBank/DDBJ databases">
        <title>Genome content predicts the carbon catabolic preferences of heterotrophic bacteria.</title>
        <authorList>
            <person name="Gralka M."/>
        </authorList>
    </citation>
    <scope>NUCLEOTIDE SEQUENCE</scope>
    <source>
        <strain evidence="11">E2R20</strain>
    </source>
</reference>
<dbReference type="GO" id="GO:0051259">
    <property type="term" value="P:protein complex oligomerization"/>
    <property type="evidence" value="ECO:0007669"/>
    <property type="project" value="InterPro"/>
</dbReference>
<evidence type="ECO:0000256" key="7">
    <source>
        <dbReference type="ARBA" id="ARBA00023163"/>
    </source>
</evidence>
<dbReference type="PANTHER" id="PTHR34471:SF1">
    <property type="entry name" value="ARGININE REPRESSOR"/>
    <property type="match status" value="1"/>
</dbReference>
<dbReference type="GeneID" id="72469193"/>
<comment type="similarity">
    <text evidence="2 8">Belongs to the ArgR family.</text>
</comment>
<keyword evidence="6 8" id="KW-0238">DNA-binding</keyword>
<sequence length="157" mass="18079">MKKSKRLDLISTIVKDNDIHSKAEIVDYIDKHFGIKYSVATIGRDLNELKIYKMPSANNERYYRKFNDNAQNEAKTKLINLYKEEIEKVTIKDNYLIIKTSPGFAQSVNFYIDQMNLNEVLGTVGGNDTILILVESTELAAFVHYQLFGETYNNDVI</sequence>
<comment type="function">
    <text evidence="8">Regulates arginine biosynthesis genes.</text>
</comment>
<keyword evidence="3 8" id="KW-0963">Cytoplasm</keyword>
<evidence type="ECO:0000259" key="10">
    <source>
        <dbReference type="Pfam" id="PF02863"/>
    </source>
</evidence>